<dbReference type="AlphaFoldDB" id="A0A829YAS8"/>
<protein>
    <submittedName>
        <fullName evidence="1">Uncharacterized protein</fullName>
    </submittedName>
</protein>
<evidence type="ECO:0000313" key="2">
    <source>
        <dbReference type="Proteomes" id="UP000445000"/>
    </source>
</evidence>
<gene>
    <name evidence="1" type="ORF">GCM10011487_19480</name>
</gene>
<proteinExistence type="predicted"/>
<dbReference type="Proteomes" id="UP000445000">
    <property type="component" value="Unassembled WGS sequence"/>
</dbReference>
<organism evidence="1 2">
    <name type="scientific">Steroidobacter agaridevorans</name>
    <dbReference type="NCBI Taxonomy" id="2695856"/>
    <lineage>
        <taxon>Bacteria</taxon>
        <taxon>Pseudomonadati</taxon>
        <taxon>Pseudomonadota</taxon>
        <taxon>Gammaproteobacteria</taxon>
        <taxon>Steroidobacterales</taxon>
        <taxon>Steroidobacteraceae</taxon>
        <taxon>Steroidobacter</taxon>
    </lineage>
</organism>
<sequence>MEVRTTWVEPPERAQGLDHLGTHAPCIDLYTRLLPGITNVTDRARYYSLYPWFVWAFDQRYRSVDSEKFEQLFRRADCLLTWIAERHSQRTGQQTDWHAVGGIGRQKLVPALNKLDAGEALRLSDYATRENNGTRYFQNRLGGLGQYYIGTLQDLRILDVSERGWIKYTKERGAVLAEAVERRVDSAKFFKVLEGDRVSLKLLDELEPFCFCRLPHSSEEHAQLADLLFERALSSDEPGGQRRQTLAFALAMVDASAGKWRVPVTLEHFQCASYGRSFGSGQLWKVPAPLEATASAWALYVRNDLLSIAAQAVFAVGLKIIDQHEQEGLRFATGHDFETWITGSALAKRVAKHFAGKSFGAITHGARSTLAPIDGWDLPDHEWACSRSILEAFKAGSDEAVLVHSLRILVALAARLTTKEAYQASPFEAGFLDNYPINLQSFTELAAGEWSELSIPRLLGWLMNRWGIEVHLSVALRKLRYNPQATFRVRPAERGLEIIDDIPPPTRTNPRVGQGLQMLRDLEAIVDGPEGSSLTAFGRRMLEEVLNGR</sequence>
<comment type="caution">
    <text evidence="1">The sequence shown here is derived from an EMBL/GenBank/DDBJ whole genome shotgun (WGS) entry which is preliminary data.</text>
</comment>
<dbReference type="EMBL" id="BLJN01000002">
    <property type="protein sequence ID" value="GFE79948.1"/>
    <property type="molecule type" value="Genomic_DNA"/>
</dbReference>
<reference evidence="2" key="1">
    <citation type="submission" date="2020-01" db="EMBL/GenBank/DDBJ databases">
        <title>'Steroidobacter agaridevorans' sp. nov., agar-degrading bacteria isolated from rhizosphere soils.</title>
        <authorList>
            <person name="Ikenaga M."/>
            <person name="Kataoka M."/>
            <person name="Murouchi A."/>
            <person name="Katsuragi S."/>
            <person name="Sakai M."/>
        </authorList>
    </citation>
    <scope>NUCLEOTIDE SEQUENCE [LARGE SCALE GENOMIC DNA]</scope>
    <source>
        <strain evidence="2">YU21-B</strain>
    </source>
</reference>
<accession>A0A829YAS8</accession>
<keyword evidence="2" id="KW-1185">Reference proteome</keyword>
<dbReference type="RefSeq" id="WP_161811698.1">
    <property type="nucleotide sequence ID" value="NZ_BLJN01000002.1"/>
</dbReference>
<evidence type="ECO:0000313" key="1">
    <source>
        <dbReference type="EMBL" id="GFE79948.1"/>
    </source>
</evidence>
<name>A0A829YAS8_9GAMM</name>